<dbReference type="InterPro" id="IPR020904">
    <property type="entry name" value="Sc_DH/Rdtase_CS"/>
</dbReference>
<dbReference type="SMART" id="SM00822">
    <property type="entry name" value="PKS_KR"/>
    <property type="match status" value="1"/>
</dbReference>
<dbReference type="InterPro" id="IPR002347">
    <property type="entry name" value="SDR_fam"/>
</dbReference>
<dbReference type="AlphaFoldDB" id="A0AAU7D2L3"/>
<dbReference type="InterPro" id="IPR051122">
    <property type="entry name" value="SDR_DHRS6-like"/>
</dbReference>
<dbReference type="PRINTS" id="PR00081">
    <property type="entry name" value="GDHRDH"/>
</dbReference>
<evidence type="ECO:0000313" key="4">
    <source>
        <dbReference type="EMBL" id="XBH11398.1"/>
    </source>
</evidence>
<sequence>MTDTFRLENKIALVTGGGSGIGAATARELARAGAHVLIADLNLAAAQALAAELPDARAVAMDVTESASIASAFVSIPQLDILVNNAGIGLVGDITHTSEEDFARVMKVNVHSVFLVTQAALPLLLASHGSIVNIGSVAATVGVKQRFAYCASKGAVLAMTRQIAVDYPKELRINCIAPGTVQTPFVEGYLDKYHAHEKEKVRAELVARQPIGRLGTPEDIASLVRYLCSREAEFINGALIPIDGGWTAA</sequence>
<dbReference type="FunFam" id="3.40.50.720:FF:000084">
    <property type="entry name" value="Short-chain dehydrogenase reductase"/>
    <property type="match status" value="1"/>
</dbReference>
<dbReference type="PANTHER" id="PTHR43477:SF1">
    <property type="entry name" value="DIHYDROANTICAPSIN 7-DEHYDROGENASE"/>
    <property type="match status" value="1"/>
</dbReference>
<evidence type="ECO:0000256" key="2">
    <source>
        <dbReference type="ARBA" id="ARBA00023002"/>
    </source>
</evidence>
<dbReference type="RefSeq" id="WP_348268890.1">
    <property type="nucleotide sequence ID" value="NZ_CP121194.1"/>
</dbReference>
<name>A0AAU7D2L3_9BACT</name>
<dbReference type="SUPFAM" id="SSF51735">
    <property type="entry name" value="NAD(P)-binding Rossmann-fold domains"/>
    <property type="match status" value="1"/>
</dbReference>
<proteinExistence type="inferred from homology"/>
<evidence type="ECO:0000256" key="1">
    <source>
        <dbReference type="ARBA" id="ARBA00006484"/>
    </source>
</evidence>
<dbReference type="PANTHER" id="PTHR43477">
    <property type="entry name" value="DIHYDROANTICAPSIN 7-DEHYDROGENASE"/>
    <property type="match status" value="1"/>
</dbReference>
<organism evidence="4">
    <name type="scientific">Edaphobacter paludis</name>
    <dbReference type="NCBI Taxonomy" id="3035702"/>
    <lineage>
        <taxon>Bacteria</taxon>
        <taxon>Pseudomonadati</taxon>
        <taxon>Acidobacteriota</taxon>
        <taxon>Terriglobia</taxon>
        <taxon>Terriglobales</taxon>
        <taxon>Acidobacteriaceae</taxon>
        <taxon>Edaphobacter</taxon>
    </lineage>
</organism>
<accession>A0AAU7D2L3</accession>
<dbReference type="InterPro" id="IPR057326">
    <property type="entry name" value="KR_dom"/>
</dbReference>
<dbReference type="NCBIfam" id="NF005559">
    <property type="entry name" value="PRK07231.1"/>
    <property type="match status" value="1"/>
</dbReference>
<comment type="similarity">
    <text evidence="1">Belongs to the short-chain dehydrogenases/reductases (SDR) family.</text>
</comment>
<dbReference type="KEGG" id="epl:P4G45_06660"/>
<dbReference type="Gene3D" id="3.40.50.720">
    <property type="entry name" value="NAD(P)-binding Rossmann-like Domain"/>
    <property type="match status" value="1"/>
</dbReference>
<dbReference type="PROSITE" id="PS00061">
    <property type="entry name" value="ADH_SHORT"/>
    <property type="match status" value="1"/>
</dbReference>
<dbReference type="CDD" id="cd05233">
    <property type="entry name" value="SDR_c"/>
    <property type="match status" value="1"/>
</dbReference>
<dbReference type="GO" id="GO:0016491">
    <property type="term" value="F:oxidoreductase activity"/>
    <property type="evidence" value="ECO:0007669"/>
    <property type="project" value="UniProtKB-KW"/>
</dbReference>
<dbReference type="Pfam" id="PF13561">
    <property type="entry name" value="adh_short_C2"/>
    <property type="match status" value="1"/>
</dbReference>
<dbReference type="PRINTS" id="PR00080">
    <property type="entry name" value="SDRFAMILY"/>
</dbReference>
<keyword evidence="2 4" id="KW-0560">Oxidoreductase</keyword>
<gene>
    <name evidence="4" type="ORF">P4G45_06660</name>
</gene>
<feature type="domain" description="Ketoreductase" evidence="3">
    <location>
        <begin position="10"/>
        <end position="179"/>
    </location>
</feature>
<dbReference type="EMBL" id="CP121194">
    <property type="protein sequence ID" value="XBH11398.1"/>
    <property type="molecule type" value="Genomic_DNA"/>
</dbReference>
<dbReference type="InterPro" id="IPR036291">
    <property type="entry name" value="NAD(P)-bd_dom_sf"/>
</dbReference>
<reference evidence="4" key="1">
    <citation type="submission" date="2023-03" db="EMBL/GenBank/DDBJ databases">
        <title>Edaphobacter sp.</title>
        <authorList>
            <person name="Huber K.J."/>
            <person name="Papendorf J."/>
            <person name="Pilke C."/>
            <person name="Bunk B."/>
            <person name="Sproeer C."/>
            <person name="Pester M."/>
        </authorList>
    </citation>
    <scope>NUCLEOTIDE SEQUENCE</scope>
    <source>
        <strain evidence="4">DSM 109919</strain>
    </source>
</reference>
<evidence type="ECO:0000259" key="3">
    <source>
        <dbReference type="SMART" id="SM00822"/>
    </source>
</evidence>
<dbReference type="EC" id="1.-.-.-" evidence="4"/>
<protein>
    <submittedName>
        <fullName evidence="4">SDR family NAD(P)-dependent oxidoreductase</fullName>
        <ecNumber evidence="4">1.-.-.-</ecNumber>
    </submittedName>
</protein>